<reference evidence="2 3" key="1">
    <citation type="submission" date="2016-02" db="EMBL/GenBank/DDBJ databases">
        <title>Genome analysis of coral dinoflagellate symbionts highlights evolutionary adaptations to a symbiotic lifestyle.</title>
        <authorList>
            <person name="Aranda M."/>
            <person name="Li Y."/>
            <person name="Liew Y.J."/>
            <person name="Baumgarten S."/>
            <person name="Simakov O."/>
            <person name="Wilson M."/>
            <person name="Piel J."/>
            <person name="Ashoor H."/>
            <person name="Bougouffa S."/>
            <person name="Bajic V.B."/>
            <person name="Ryu T."/>
            <person name="Ravasi T."/>
            <person name="Bayer T."/>
            <person name="Micklem G."/>
            <person name="Kim H."/>
            <person name="Bhak J."/>
            <person name="Lajeunesse T.C."/>
            <person name="Voolstra C.R."/>
        </authorList>
    </citation>
    <scope>NUCLEOTIDE SEQUENCE [LARGE SCALE GENOMIC DNA]</scope>
    <source>
        <strain evidence="2 3">CCMP2467</strain>
    </source>
</reference>
<dbReference type="Proteomes" id="UP000186817">
    <property type="component" value="Unassembled WGS sequence"/>
</dbReference>
<feature type="region of interest" description="Disordered" evidence="1">
    <location>
        <begin position="516"/>
        <end position="540"/>
    </location>
</feature>
<feature type="region of interest" description="Disordered" evidence="1">
    <location>
        <begin position="1161"/>
        <end position="1184"/>
    </location>
</feature>
<dbReference type="OrthoDB" id="3563138at2759"/>
<organism evidence="2 3">
    <name type="scientific">Symbiodinium microadriaticum</name>
    <name type="common">Dinoflagellate</name>
    <name type="synonym">Zooxanthella microadriatica</name>
    <dbReference type="NCBI Taxonomy" id="2951"/>
    <lineage>
        <taxon>Eukaryota</taxon>
        <taxon>Sar</taxon>
        <taxon>Alveolata</taxon>
        <taxon>Dinophyceae</taxon>
        <taxon>Suessiales</taxon>
        <taxon>Symbiodiniaceae</taxon>
        <taxon>Symbiodinium</taxon>
    </lineage>
</organism>
<gene>
    <name evidence="2" type="ORF">AK812_SmicGene6391</name>
</gene>
<feature type="compositionally biased region" description="Pro residues" evidence="1">
    <location>
        <begin position="1163"/>
        <end position="1181"/>
    </location>
</feature>
<comment type="caution">
    <text evidence="2">The sequence shown here is derived from an EMBL/GenBank/DDBJ whole genome shotgun (WGS) entry which is preliminary data.</text>
</comment>
<proteinExistence type="predicted"/>
<feature type="compositionally biased region" description="Basic residues" evidence="1">
    <location>
        <begin position="1250"/>
        <end position="1259"/>
    </location>
</feature>
<sequence>MVIMRWSMMLKRELWADEDWKEFVKHQVGAWQTVSDVLVAASGSDQQSKEIEAINPDEVISFLKGLANDMGDTSEQLHLLAELDPQKKAGLKSGQRLGYQLWRELEVLAIDFSAVCQRVLGIDAWFADADHDDQYYGFLVRTKKGQLVSIFRTDVTQVLLEGVHVAQEDLPAGGVGRPTEDESSGIPASPSSARRRRTMPDVASAEEDDGDAGSIPSHPSQVEDEDGSIGDRAFTEPVMPTMADVSEADIDMSECVSKILEGLRGDAFSIARDIGLNRLLKPDGIDHLIEQIRQQAFPLQSEEASELFRQGQLLSGPLAKQSGEPMLSYIARRKRWWSTLCELDPDIRLSEAMRANLLVELSGLSRQEQLMVKTAARSQTTDEFARVLVQHHSVVHMKERLLTEKERPNTQRTGYRPWLDRQQHQTPKFGYMGYGYEEFEVTEPDQGTIPEEDLQEAAYPALGSPPDDESWIDDEEVAMQLNAYTAVSEEIGVDDIDEDYAEAVQLAYAATNTLSTAKGKGKGKGKDKGGKGKSGGKLVKSNLTIADRKAKLQELKSKSRCLRCGVVGHWAGDAECRFKGNAKGAAGKPSATPAQSGGAPKPAPPKPQAYMAVEESDDDEVVILSNSGSQAHGYMAMKSSSTKTGKGSGVLAPRMRRSEASATMRDSPPPGSSTLFTFGQHRGLTYERVVHTYPGYVLWGQREKCPSKNLADFLAWVHEYYVVTDSEPIEVTRRERPLSETPVPVLEQPAAPSTGGPAFYVTCRGGCKEFSKSGSNAYIDMRTCKKCGAVTKTKKEKPVIDQATCLHGVTERTGSSRKTSRLRCKLCGMLLDEQPQDERKKRSEIAATVQESNTLDFDLLRSIASRTSEDLPVEVVVPAIDQFRETVEGHFATEPSITRGDLIAYLQEALEDQLPQESHNTSWEIASASAGGRSRSTRSYKIPDPPVPLNVRVAAADRGQGTSEGQGSAHDRTMADTSAMEPCTFVRPSIVTREGRAEAHRGFQAMLREYDEACTAAGIAPEAGDAAQAARSFILIAEPEAARAAGIESYAERFHRECLELEEEEAAAAAAGPAAPTAGAASSSTAAGAAAAMEVDDDSFVLPPDLAGAASAAPPTAEEVPSSTPSYASPTPKVHYDAGPVFKPPPAELLQQQAPIAPVIRPAVPPIPAGAPPPPTGPPTKAPAVDANKEYIGKLRAEKEALLAENGRLSRALRDTEEELAETRRHPRDAQFDSRRANRAERQLDDLRGRRSRSRRRSYSPRDRRGDDRDRRDYRDRRDDPEERRYRRDDSRDIDRGDFRRMDSRSRVRERSVRADSSSHFNKIGRTARWGRDTAPDAARARSPSPAPPAYPPPPEEVLSHEECLGAPRRNLSSAFTTWDAPGPTRSINFGAFPDGVLTEMYNILGQKVTCISPHTSPSYAPVGKPKDINPIGHLYSHSDVENRDTVSWCYEGTVYPFGMPSSSTPGEAGEAERACPSAPTDEDSEVYIVLWQYPLAFASDIAPMDLTDREELSHALEDSPDTTAVSGAIAARAAGPPGDQDTDPEDEELISDVEMAKASEEAASSSGARHASARTKYTCACPRYSNGATTTWYNDTRRIPFNTQMSTGIAYALWEGDELSHQVTVPAVEEGIQREEPPAPARLRHRSEAKLDAAVVLNAGDPARVEMSDIFGEDIFTIAPWRHGRSRMELMELLRISKFGLKDVCRTQKVRALRPEDGAKHGVGELKDGGLATLSQEGLQHLAGEVFAELHLTQRHDFLLKHQGVEVEATDPKNKAAGPQVKQDICLAEGGKDLFSRSLSVSACDPGQPVPLLLYTLAEIEVLIPHLLGQKFPDVMQSLGEANWIVVMTCLMQSARPIFGVDLRLLLDVGSDVLSEVRRSPGLLFVLQPSPWQAQSSS</sequence>
<feature type="region of interest" description="Disordered" evidence="1">
    <location>
        <begin position="1102"/>
        <end position="1136"/>
    </location>
</feature>
<feature type="compositionally biased region" description="Low complexity" evidence="1">
    <location>
        <begin position="926"/>
        <end position="939"/>
    </location>
</feature>
<feature type="region of interest" description="Disordered" evidence="1">
    <location>
        <begin position="1203"/>
        <end position="1359"/>
    </location>
</feature>
<dbReference type="EMBL" id="LSRX01000087">
    <property type="protein sequence ID" value="OLQ09920.1"/>
    <property type="molecule type" value="Genomic_DNA"/>
</dbReference>
<name>A0A1Q9ER86_SYMMI</name>
<feature type="region of interest" description="Disordered" evidence="1">
    <location>
        <begin position="926"/>
        <end position="948"/>
    </location>
</feature>
<protein>
    <submittedName>
        <fullName evidence="2">Uncharacterized protein</fullName>
    </submittedName>
</protein>
<keyword evidence="3" id="KW-1185">Reference proteome</keyword>
<feature type="compositionally biased region" description="Basic and acidic residues" evidence="1">
    <location>
        <begin position="1260"/>
        <end position="1314"/>
    </location>
</feature>
<feature type="region of interest" description="Disordered" evidence="1">
    <location>
        <begin position="170"/>
        <end position="233"/>
    </location>
</feature>
<evidence type="ECO:0000313" key="3">
    <source>
        <dbReference type="Proteomes" id="UP000186817"/>
    </source>
</evidence>
<feature type="compositionally biased region" description="Low complexity" evidence="1">
    <location>
        <begin position="1103"/>
        <end position="1132"/>
    </location>
</feature>
<accession>A0A1Q9ER86</accession>
<feature type="compositionally biased region" description="Basic and acidic residues" evidence="1">
    <location>
        <begin position="1221"/>
        <end position="1249"/>
    </location>
</feature>
<feature type="region of interest" description="Disordered" evidence="1">
    <location>
        <begin position="582"/>
        <end position="608"/>
    </location>
</feature>
<evidence type="ECO:0000256" key="1">
    <source>
        <dbReference type="SAM" id="MobiDB-lite"/>
    </source>
</evidence>
<feature type="compositionally biased region" description="Pro residues" evidence="1">
    <location>
        <begin position="1345"/>
        <end position="1356"/>
    </location>
</feature>
<evidence type="ECO:0000313" key="2">
    <source>
        <dbReference type="EMBL" id="OLQ09920.1"/>
    </source>
</evidence>